<dbReference type="SMART" id="SM00862">
    <property type="entry name" value="Trans_reg_C"/>
    <property type="match status" value="1"/>
</dbReference>
<comment type="caution">
    <text evidence="9">The sequence shown here is derived from an EMBL/GenBank/DDBJ whole genome shotgun (WGS) entry which is preliminary data.</text>
</comment>
<dbReference type="GO" id="GO:0006355">
    <property type="term" value="P:regulation of DNA-templated transcription"/>
    <property type="evidence" value="ECO:0007669"/>
    <property type="project" value="InterPro"/>
</dbReference>
<dbReference type="Pfam" id="PF00486">
    <property type="entry name" value="Trans_reg_C"/>
    <property type="match status" value="1"/>
</dbReference>
<dbReference type="PROSITE" id="PS50110">
    <property type="entry name" value="RESPONSE_REGULATORY"/>
    <property type="match status" value="1"/>
</dbReference>
<dbReference type="GO" id="GO:0032993">
    <property type="term" value="C:protein-DNA complex"/>
    <property type="evidence" value="ECO:0007669"/>
    <property type="project" value="TreeGrafter"/>
</dbReference>
<name>A0A119APD9_9BURK</name>
<dbReference type="SUPFAM" id="SSF46894">
    <property type="entry name" value="C-terminal effector domain of the bipartite response regulators"/>
    <property type="match status" value="1"/>
</dbReference>
<dbReference type="InterPro" id="IPR011006">
    <property type="entry name" value="CheY-like_superfamily"/>
</dbReference>
<proteinExistence type="predicted"/>
<keyword evidence="2" id="KW-0902">Two-component regulatory system</keyword>
<dbReference type="PROSITE" id="PS51755">
    <property type="entry name" value="OMPR_PHOB"/>
    <property type="match status" value="1"/>
</dbReference>
<dbReference type="Gene3D" id="3.40.50.2300">
    <property type="match status" value="1"/>
</dbReference>
<dbReference type="InterPro" id="IPR039420">
    <property type="entry name" value="WalR-like"/>
</dbReference>
<sequence length="260" mass="28614">MRVLIVEDDPVHAKAAARVVEPLGHEVVEVGDGAAAQGLLRAEPFDLVMLDWLLPGMSGFEVLYWIRRTLGVSPAVLFVTSKALEDDIVLAMDAGADDYITKPFRVAELASRVNALLKRSTRGIDCSGLIGAGQYVLNSRERTILLRGVPIRLTPKEFDLAELFFTNIGKLLSRKLVCMSTWGRELDPDSRTLDTHIYRIRQKLALGPENGLRLSSAYTHGYRLEVVHPTRDHAGASPHELARVQPASPPPLTPAGFECE</sequence>
<organism evidence="9 10">
    <name type="scientific">Burkholderia territorii</name>
    <dbReference type="NCBI Taxonomy" id="1503055"/>
    <lineage>
        <taxon>Bacteria</taxon>
        <taxon>Pseudomonadati</taxon>
        <taxon>Pseudomonadota</taxon>
        <taxon>Betaproteobacteria</taxon>
        <taxon>Burkholderiales</taxon>
        <taxon>Burkholderiaceae</taxon>
        <taxon>Burkholderia</taxon>
        <taxon>Burkholderia cepacia complex</taxon>
    </lineage>
</organism>
<dbReference type="EMBL" id="LPEQ01000111">
    <property type="protein sequence ID" value="KVV41150.1"/>
    <property type="molecule type" value="Genomic_DNA"/>
</dbReference>
<evidence type="ECO:0000256" key="1">
    <source>
        <dbReference type="ARBA" id="ARBA00022553"/>
    </source>
</evidence>
<evidence type="ECO:0000256" key="6">
    <source>
        <dbReference type="SAM" id="MobiDB-lite"/>
    </source>
</evidence>
<evidence type="ECO:0000256" key="3">
    <source>
        <dbReference type="ARBA" id="ARBA00023125"/>
    </source>
</evidence>
<feature type="region of interest" description="Disordered" evidence="6">
    <location>
        <begin position="234"/>
        <end position="260"/>
    </location>
</feature>
<dbReference type="PANTHER" id="PTHR48111">
    <property type="entry name" value="REGULATOR OF RPOS"/>
    <property type="match status" value="1"/>
</dbReference>
<dbReference type="Proteomes" id="UP000062317">
    <property type="component" value="Unassembled WGS sequence"/>
</dbReference>
<evidence type="ECO:0000256" key="5">
    <source>
        <dbReference type="PROSITE-ProRule" id="PRU01091"/>
    </source>
</evidence>
<keyword evidence="3 5" id="KW-0238">DNA-binding</keyword>
<dbReference type="SMART" id="SM00448">
    <property type="entry name" value="REC"/>
    <property type="match status" value="1"/>
</dbReference>
<evidence type="ECO:0000259" key="7">
    <source>
        <dbReference type="PROSITE" id="PS50110"/>
    </source>
</evidence>
<dbReference type="RefSeq" id="WP_060108076.1">
    <property type="nucleotide sequence ID" value="NZ_LPEQ01000111.1"/>
</dbReference>
<dbReference type="InterPro" id="IPR001789">
    <property type="entry name" value="Sig_transdc_resp-reg_receiver"/>
</dbReference>
<keyword evidence="10" id="KW-1185">Reference proteome</keyword>
<dbReference type="AlphaFoldDB" id="A0A119APD9"/>
<evidence type="ECO:0000313" key="9">
    <source>
        <dbReference type="EMBL" id="KVV41150.1"/>
    </source>
</evidence>
<keyword evidence="1 4" id="KW-0597">Phosphoprotein</keyword>
<feature type="DNA-binding region" description="OmpR/PhoB-type" evidence="5">
    <location>
        <begin position="127"/>
        <end position="226"/>
    </location>
</feature>
<gene>
    <name evidence="9" type="ORF">WT27_12565</name>
</gene>
<feature type="modified residue" description="4-aspartylphosphate" evidence="4">
    <location>
        <position position="51"/>
    </location>
</feature>
<evidence type="ECO:0000256" key="4">
    <source>
        <dbReference type="PROSITE-ProRule" id="PRU00169"/>
    </source>
</evidence>
<dbReference type="GO" id="GO:0000156">
    <property type="term" value="F:phosphorelay response regulator activity"/>
    <property type="evidence" value="ECO:0007669"/>
    <property type="project" value="TreeGrafter"/>
</dbReference>
<dbReference type="InterPro" id="IPR036388">
    <property type="entry name" value="WH-like_DNA-bd_sf"/>
</dbReference>
<dbReference type="Pfam" id="PF00072">
    <property type="entry name" value="Response_reg"/>
    <property type="match status" value="1"/>
</dbReference>
<accession>A0A119APD9</accession>
<protein>
    <submittedName>
        <fullName evidence="9">Two-component system response regulator</fullName>
    </submittedName>
</protein>
<evidence type="ECO:0000313" key="10">
    <source>
        <dbReference type="Proteomes" id="UP000062317"/>
    </source>
</evidence>
<feature type="domain" description="Response regulatory" evidence="7">
    <location>
        <begin position="2"/>
        <end position="117"/>
    </location>
</feature>
<evidence type="ECO:0000256" key="2">
    <source>
        <dbReference type="ARBA" id="ARBA00023012"/>
    </source>
</evidence>
<dbReference type="InterPro" id="IPR001867">
    <property type="entry name" value="OmpR/PhoB-type_DNA-bd"/>
</dbReference>
<dbReference type="CDD" id="cd17574">
    <property type="entry name" value="REC_OmpR"/>
    <property type="match status" value="1"/>
</dbReference>
<dbReference type="PANTHER" id="PTHR48111:SF40">
    <property type="entry name" value="PHOSPHATE REGULON TRANSCRIPTIONAL REGULATORY PROTEIN PHOB"/>
    <property type="match status" value="1"/>
</dbReference>
<evidence type="ECO:0000259" key="8">
    <source>
        <dbReference type="PROSITE" id="PS51755"/>
    </source>
</evidence>
<dbReference type="Gene3D" id="1.10.10.10">
    <property type="entry name" value="Winged helix-like DNA-binding domain superfamily/Winged helix DNA-binding domain"/>
    <property type="match status" value="1"/>
</dbReference>
<dbReference type="CDD" id="cd00383">
    <property type="entry name" value="trans_reg_C"/>
    <property type="match status" value="1"/>
</dbReference>
<dbReference type="GO" id="GO:0000976">
    <property type="term" value="F:transcription cis-regulatory region binding"/>
    <property type="evidence" value="ECO:0007669"/>
    <property type="project" value="TreeGrafter"/>
</dbReference>
<dbReference type="GO" id="GO:0005829">
    <property type="term" value="C:cytosol"/>
    <property type="evidence" value="ECO:0007669"/>
    <property type="project" value="TreeGrafter"/>
</dbReference>
<feature type="domain" description="OmpR/PhoB-type" evidence="8">
    <location>
        <begin position="127"/>
        <end position="226"/>
    </location>
</feature>
<reference evidence="9 10" key="1">
    <citation type="submission" date="2015-11" db="EMBL/GenBank/DDBJ databases">
        <title>Expanding the genomic diversity of Burkholderia species for the development of highly accurate diagnostics.</title>
        <authorList>
            <person name="Sahl J."/>
            <person name="Keim P."/>
            <person name="Wagner D."/>
        </authorList>
    </citation>
    <scope>NUCLEOTIDE SEQUENCE [LARGE SCALE GENOMIC DNA]</scope>
    <source>
        <strain evidence="9 10">MSMB1301WGS</strain>
    </source>
</reference>
<dbReference type="InterPro" id="IPR016032">
    <property type="entry name" value="Sig_transdc_resp-reg_C-effctor"/>
</dbReference>
<dbReference type="SUPFAM" id="SSF52172">
    <property type="entry name" value="CheY-like"/>
    <property type="match status" value="1"/>
</dbReference>